<dbReference type="SUPFAM" id="SSF53807">
    <property type="entry name" value="Helical backbone' metal receptor"/>
    <property type="match status" value="1"/>
</dbReference>
<dbReference type="Gene3D" id="3.40.50.1980">
    <property type="entry name" value="Nitrogenase molybdenum iron protein domain"/>
    <property type="match status" value="2"/>
</dbReference>
<protein>
    <recommendedName>
        <fullName evidence="2">Fe/B12 periplasmic-binding domain-containing protein</fullName>
    </recommendedName>
</protein>
<reference evidence="1" key="1">
    <citation type="submission" date="2018-06" db="EMBL/GenBank/DDBJ databases">
        <authorList>
            <person name="Zhirakovskaya E."/>
        </authorList>
    </citation>
    <scope>NUCLEOTIDE SEQUENCE</scope>
</reference>
<dbReference type="EMBL" id="UOGK01000291">
    <property type="protein sequence ID" value="VAX39821.1"/>
    <property type="molecule type" value="Genomic_DNA"/>
</dbReference>
<organism evidence="1">
    <name type="scientific">hydrothermal vent metagenome</name>
    <dbReference type="NCBI Taxonomy" id="652676"/>
    <lineage>
        <taxon>unclassified sequences</taxon>
        <taxon>metagenomes</taxon>
        <taxon>ecological metagenomes</taxon>
    </lineage>
</organism>
<sequence length="222" mass="23875">MTRRLLCHPPTALLALLLFFLPIGGCVRTDNDPAQSEPSTNELRLVVISPALAVILTDLGLEDAIVGRHGWDQVLDPAIPVCGDQSGLDYEALLRAKPTHVFTEWGARELPAKLVALAADEEWIVRDFRVLSLADIAGAAEEIEGLLPSAAANETLARFSRLIERPPPEPIWKGRVVLLMGTSPIAAIGPGSAHHELLIRAGGVPAIEEGSPYMPMHAEDLL</sequence>
<gene>
    <name evidence="1" type="ORF">MNBD_PLANCTO03-1297</name>
</gene>
<feature type="non-terminal residue" evidence="1">
    <location>
        <position position="222"/>
    </location>
</feature>
<name>A0A3B1DLL6_9ZZZZ</name>
<evidence type="ECO:0000313" key="1">
    <source>
        <dbReference type="EMBL" id="VAX39821.1"/>
    </source>
</evidence>
<proteinExistence type="predicted"/>
<evidence type="ECO:0008006" key="2">
    <source>
        <dbReference type="Google" id="ProtNLM"/>
    </source>
</evidence>
<dbReference type="AlphaFoldDB" id="A0A3B1DLL6"/>
<accession>A0A3B1DLL6</accession>